<protein>
    <submittedName>
        <fullName evidence="1">Uncharacterized protein</fullName>
    </submittedName>
</protein>
<dbReference type="InParanoid" id="A0A482XPE3"/>
<evidence type="ECO:0000313" key="2">
    <source>
        <dbReference type="Proteomes" id="UP000291343"/>
    </source>
</evidence>
<proteinExistence type="predicted"/>
<sequence>MLYHNVNKSKFPALPVTWQIHSIETINQPHRNMSHDICRLVSRCDTSVAGDRRHDRQRATLEQRSTNFRAFKPGLTPPRHYSVA</sequence>
<keyword evidence="2" id="KW-1185">Reference proteome</keyword>
<gene>
    <name evidence="1" type="ORF">LSTR_LSTR014922</name>
</gene>
<accession>A0A482XPE3</accession>
<name>A0A482XPE3_LAOST</name>
<dbReference type="EMBL" id="QKKF02003363">
    <property type="protein sequence ID" value="RZF47813.1"/>
    <property type="molecule type" value="Genomic_DNA"/>
</dbReference>
<reference evidence="1 2" key="1">
    <citation type="journal article" date="2017" name="Gigascience">
        <title>Genome sequence of the small brown planthopper, Laodelphax striatellus.</title>
        <authorList>
            <person name="Zhu J."/>
            <person name="Jiang F."/>
            <person name="Wang X."/>
            <person name="Yang P."/>
            <person name="Bao Y."/>
            <person name="Zhao W."/>
            <person name="Wang W."/>
            <person name="Lu H."/>
            <person name="Wang Q."/>
            <person name="Cui N."/>
            <person name="Li J."/>
            <person name="Chen X."/>
            <person name="Luo L."/>
            <person name="Yu J."/>
            <person name="Kang L."/>
            <person name="Cui F."/>
        </authorList>
    </citation>
    <scope>NUCLEOTIDE SEQUENCE [LARGE SCALE GENOMIC DNA]</scope>
    <source>
        <strain evidence="1">Lst14</strain>
    </source>
</reference>
<organism evidence="1 2">
    <name type="scientific">Laodelphax striatellus</name>
    <name type="common">Small brown planthopper</name>
    <name type="synonym">Delphax striatella</name>
    <dbReference type="NCBI Taxonomy" id="195883"/>
    <lineage>
        <taxon>Eukaryota</taxon>
        <taxon>Metazoa</taxon>
        <taxon>Ecdysozoa</taxon>
        <taxon>Arthropoda</taxon>
        <taxon>Hexapoda</taxon>
        <taxon>Insecta</taxon>
        <taxon>Pterygota</taxon>
        <taxon>Neoptera</taxon>
        <taxon>Paraneoptera</taxon>
        <taxon>Hemiptera</taxon>
        <taxon>Auchenorrhyncha</taxon>
        <taxon>Fulgoroidea</taxon>
        <taxon>Delphacidae</taxon>
        <taxon>Criomorphinae</taxon>
        <taxon>Laodelphax</taxon>
    </lineage>
</organism>
<dbReference type="AlphaFoldDB" id="A0A482XPE3"/>
<evidence type="ECO:0000313" key="1">
    <source>
        <dbReference type="EMBL" id="RZF47813.1"/>
    </source>
</evidence>
<dbReference type="Proteomes" id="UP000291343">
    <property type="component" value="Unassembled WGS sequence"/>
</dbReference>
<comment type="caution">
    <text evidence="1">The sequence shown here is derived from an EMBL/GenBank/DDBJ whole genome shotgun (WGS) entry which is preliminary data.</text>
</comment>